<comment type="caution">
    <text evidence="1">The sequence shown here is derived from an EMBL/GenBank/DDBJ whole genome shotgun (WGS) entry which is preliminary data.</text>
</comment>
<gene>
    <name evidence="1" type="ORF">AMJ74_01540</name>
</gene>
<evidence type="ECO:0000313" key="2">
    <source>
        <dbReference type="Proteomes" id="UP000050975"/>
    </source>
</evidence>
<dbReference type="Proteomes" id="UP000050975">
    <property type="component" value="Unassembled WGS sequence"/>
</dbReference>
<evidence type="ECO:0000313" key="1">
    <source>
        <dbReference type="EMBL" id="KPL15467.1"/>
    </source>
</evidence>
<dbReference type="AlphaFoldDB" id="A0A0S8K2S8"/>
<sequence length="84" mass="9439">MAARIRKIKHDENTRLKIQAAQLINRLTDHANGKVEMSATQVRATEILLRKILPDLSDVKMDVDAAPITFNLNMTAPEENKDGE</sequence>
<accession>A0A0S8K2S8</accession>
<name>A0A0S8K2S8_UNCW3</name>
<dbReference type="EMBL" id="LJVE01000014">
    <property type="protein sequence ID" value="KPL15467.1"/>
    <property type="molecule type" value="Genomic_DNA"/>
</dbReference>
<evidence type="ECO:0008006" key="3">
    <source>
        <dbReference type="Google" id="ProtNLM"/>
    </source>
</evidence>
<reference evidence="1 2" key="1">
    <citation type="journal article" date="2015" name="Microbiome">
        <title>Genomic resolution of linkages in carbon, nitrogen, and sulfur cycling among widespread estuary sediment bacteria.</title>
        <authorList>
            <person name="Baker B.J."/>
            <person name="Lazar C.S."/>
            <person name="Teske A.P."/>
            <person name="Dick G.J."/>
        </authorList>
    </citation>
    <scope>NUCLEOTIDE SEQUENCE [LARGE SCALE GENOMIC DNA]</scope>
    <source>
        <strain evidence="1">SM1_77</strain>
    </source>
</reference>
<proteinExistence type="predicted"/>
<protein>
    <recommendedName>
        <fullName evidence="3">DNA-binding protein</fullName>
    </recommendedName>
</protein>
<organism evidence="1 2">
    <name type="scientific">candidate division WOR_3 bacterium SM1_77</name>
    <dbReference type="NCBI Taxonomy" id="1703778"/>
    <lineage>
        <taxon>Bacteria</taxon>
        <taxon>Bacteria division WOR-3</taxon>
    </lineage>
</organism>